<reference evidence="2 3" key="1">
    <citation type="submission" date="2017-10" db="EMBL/GenBank/DDBJ databases">
        <title>Draft genome of Longibacter Salinarum.</title>
        <authorList>
            <person name="Goh K.M."/>
            <person name="Shamsir M.S."/>
            <person name="Lim S.W."/>
        </authorList>
    </citation>
    <scope>NUCLEOTIDE SEQUENCE [LARGE SCALE GENOMIC DNA]</scope>
    <source>
        <strain evidence="2 3">KCTC 52045</strain>
    </source>
</reference>
<dbReference type="RefSeq" id="WP_098075801.1">
    <property type="nucleotide sequence ID" value="NZ_PDEQ01000005.1"/>
</dbReference>
<dbReference type="AlphaFoldDB" id="A0A2A8CXV1"/>
<proteinExistence type="predicted"/>
<protein>
    <submittedName>
        <fullName evidence="2">Uncharacterized protein</fullName>
    </submittedName>
</protein>
<evidence type="ECO:0000313" key="3">
    <source>
        <dbReference type="Proteomes" id="UP000220102"/>
    </source>
</evidence>
<dbReference type="EMBL" id="PDEQ01000005">
    <property type="protein sequence ID" value="PEN13208.1"/>
    <property type="molecule type" value="Genomic_DNA"/>
</dbReference>
<organism evidence="2 3">
    <name type="scientific">Longibacter salinarum</name>
    <dbReference type="NCBI Taxonomy" id="1850348"/>
    <lineage>
        <taxon>Bacteria</taxon>
        <taxon>Pseudomonadati</taxon>
        <taxon>Rhodothermota</taxon>
        <taxon>Rhodothermia</taxon>
        <taxon>Rhodothermales</taxon>
        <taxon>Salisaetaceae</taxon>
        <taxon>Longibacter</taxon>
    </lineage>
</organism>
<gene>
    <name evidence="2" type="ORF">CRI94_11240</name>
</gene>
<comment type="caution">
    <text evidence="2">The sequence shown here is derived from an EMBL/GenBank/DDBJ whole genome shotgun (WGS) entry which is preliminary data.</text>
</comment>
<dbReference type="OrthoDB" id="1496171at2"/>
<evidence type="ECO:0000256" key="1">
    <source>
        <dbReference type="SAM" id="MobiDB-lite"/>
    </source>
</evidence>
<feature type="region of interest" description="Disordered" evidence="1">
    <location>
        <begin position="83"/>
        <end position="118"/>
    </location>
</feature>
<accession>A0A2A8CXV1</accession>
<dbReference type="Proteomes" id="UP000220102">
    <property type="component" value="Unassembled WGS sequence"/>
</dbReference>
<evidence type="ECO:0000313" key="2">
    <source>
        <dbReference type="EMBL" id="PEN13208.1"/>
    </source>
</evidence>
<feature type="compositionally biased region" description="Low complexity" evidence="1">
    <location>
        <begin position="90"/>
        <end position="105"/>
    </location>
</feature>
<sequence length="118" mass="13468">MPEESDVDFGLIRWFPLTIPYHRMKLFRHLRQKYLAVSAGSSKHYQKHYDHCPHCEEKTPWMARVLSGYYRCLQCGNDPLVAEREQEPGVSPRSDAPPVASDAASETGGAERAHRRSA</sequence>
<name>A0A2A8CXV1_9BACT</name>
<keyword evidence="3" id="KW-1185">Reference proteome</keyword>